<dbReference type="PANTHER" id="PTHR43270:SF12">
    <property type="entry name" value="SUCCINYL-DIAMINOPIMELATE DESUCCINYLASE"/>
    <property type="match status" value="1"/>
</dbReference>
<dbReference type="EMBL" id="JAMWMR010000004">
    <property type="protein sequence ID" value="MCN9240356.1"/>
    <property type="molecule type" value="Genomic_DNA"/>
</dbReference>
<protein>
    <submittedName>
        <fullName evidence="5">Dipeptidase</fullName>
    </submittedName>
</protein>
<evidence type="ECO:0000256" key="1">
    <source>
        <dbReference type="ARBA" id="ARBA00022670"/>
    </source>
</evidence>
<dbReference type="NCBIfam" id="NF005914">
    <property type="entry name" value="PRK07907.1"/>
    <property type="match status" value="1"/>
</dbReference>
<dbReference type="InterPro" id="IPR002933">
    <property type="entry name" value="Peptidase_M20"/>
</dbReference>
<keyword evidence="3" id="KW-0378">Hydrolase</keyword>
<evidence type="ECO:0000313" key="6">
    <source>
        <dbReference type="Proteomes" id="UP001523219"/>
    </source>
</evidence>
<name>A0ABT0Z9X6_9ACTN</name>
<sequence>MSSNPVAETVASLMPRAKEELTELVAFKSVADFDQFARSESEGAARWITDALHAEGFQDVAVLDTPDGTQSVYGFLPGPEGAKTVLLYAHYDVQPPLDEAGWTTPPFELVERDGRWYGRGSADCKGGVVMHLLALRALKANGGVPVHVKVIVEGSEEQGTGGLERYAEQHPDLLTADAIVIGDSGNFRVGLPTVTSTLRGMTLVQVAIDTLEGNLHSGQFGGAAPDALAALIRVLDSLRAEDGSTAVDGLSSEAHWEGVEYAPEQFRADAKVLDGVELIGSGSVADRIWARPAVTVLGIDCPPVVGATPSVQASARALVSLRVAPGTDAAEATKLLQTHLEAHTPWGARVRTVQVGQGQAFRADTSSPAYAAMAEAMAVAYPGEEMQYAGQGGSIPLCNTLASLYPQAEILLIGLSEPEAQIHAVNESVSPEELERLSVTEALFLRNYAAG</sequence>
<proteinExistence type="predicted"/>
<dbReference type="Pfam" id="PF01546">
    <property type="entry name" value="Peptidase_M20"/>
    <property type="match status" value="1"/>
</dbReference>
<dbReference type="InterPro" id="IPR011650">
    <property type="entry name" value="Peptidase_M20_dimer"/>
</dbReference>
<accession>A0ABT0Z9X6</accession>
<evidence type="ECO:0000259" key="4">
    <source>
        <dbReference type="Pfam" id="PF07687"/>
    </source>
</evidence>
<comment type="caution">
    <text evidence="5">The sequence shown here is derived from an EMBL/GenBank/DDBJ whole genome shotgun (WGS) entry which is preliminary data.</text>
</comment>
<evidence type="ECO:0000256" key="3">
    <source>
        <dbReference type="ARBA" id="ARBA00022801"/>
    </source>
</evidence>
<feature type="domain" description="Peptidase M20 dimerisation" evidence="4">
    <location>
        <begin position="206"/>
        <end position="347"/>
    </location>
</feature>
<dbReference type="PANTHER" id="PTHR43270">
    <property type="entry name" value="BETA-ALA-HIS DIPEPTIDASE"/>
    <property type="match status" value="1"/>
</dbReference>
<dbReference type="RefSeq" id="WP_252422736.1">
    <property type="nucleotide sequence ID" value="NZ_JAMWMR010000004.1"/>
</dbReference>
<keyword evidence="1" id="KW-0645">Protease</keyword>
<keyword evidence="6" id="KW-1185">Reference proteome</keyword>
<gene>
    <name evidence="5" type="ORF">NGF19_06025</name>
</gene>
<dbReference type="InterPro" id="IPR051458">
    <property type="entry name" value="Cyt/Met_Dipeptidase"/>
</dbReference>
<dbReference type="Pfam" id="PF07687">
    <property type="entry name" value="M20_dimer"/>
    <property type="match status" value="1"/>
</dbReference>
<evidence type="ECO:0000256" key="2">
    <source>
        <dbReference type="ARBA" id="ARBA00022723"/>
    </source>
</evidence>
<dbReference type="CDD" id="cd03893">
    <property type="entry name" value="M20_Dipept_like"/>
    <property type="match status" value="1"/>
</dbReference>
<reference evidence="5 6" key="1">
    <citation type="submission" date="2022-05" db="EMBL/GenBank/DDBJ databases">
        <title>Streptomyces sp. nov. RY43-2 isolated from soil of a peat swamp forest.</title>
        <authorList>
            <person name="Kanchanasin P."/>
            <person name="Tanasupawat S."/>
            <person name="Phongsopitanun W."/>
        </authorList>
    </citation>
    <scope>NUCLEOTIDE SEQUENCE [LARGE SCALE GENOMIC DNA]</scope>
    <source>
        <strain evidence="5 6">RY43-2</strain>
    </source>
</reference>
<dbReference type="Proteomes" id="UP001523219">
    <property type="component" value="Unassembled WGS sequence"/>
</dbReference>
<dbReference type="Gene3D" id="3.30.70.360">
    <property type="match status" value="1"/>
</dbReference>
<evidence type="ECO:0000313" key="5">
    <source>
        <dbReference type="EMBL" id="MCN9240356.1"/>
    </source>
</evidence>
<dbReference type="Gene3D" id="3.40.630.10">
    <property type="entry name" value="Zn peptidases"/>
    <property type="match status" value="1"/>
</dbReference>
<keyword evidence="2" id="KW-0479">Metal-binding</keyword>
<organism evidence="5 6">
    <name type="scientific">Streptomyces macrolidinus</name>
    <dbReference type="NCBI Taxonomy" id="2952607"/>
    <lineage>
        <taxon>Bacteria</taxon>
        <taxon>Bacillati</taxon>
        <taxon>Actinomycetota</taxon>
        <taxon>Actinomycetes</taxon>
        <taxon>Kitasatosporales</taxon>
        <taxon>Streptomycetaceae</taxon>
        <taxon>Streptomyces</taxon>
    </lineage>
</organism>
<dbReference type="SUPFAM" id="SSF53187">
    <property type="entry name" value="Zn-dependent exopeptidases"/>
    <property type="match status" value="1"/>
</dbReference>